<feature type="non-terminal residue" evidence="3">
    <location>
        <position position="656"/>
    </location>
</feature>
<evidence type="ECO:0000256" key="1">
    <source>
        <dbReference type="ARBA" id="ARBA00010116"/>
    </source>
</evidence>
<dbReference type="EMBL" id="UOGI01000258">
    <property type="protein sequence ID" value="VAX34113.1"/>
    <property type="molecule type" value="Genomic_DNA"/>
</dbReference>
<name>A0A3B1DB88_9ZZZZ</name>
<gene>
    <name evidence="3" type="ORF">MNBD_NITROSPIRAE03-758</name>
</gene>
<protein>
    <recommendedName>
        <fullName evidence="2">Big-1 domain-containing protein</fullName>
    </recommendedName>
</protein>
<organism evidence="3">
    <name type="scientific">hydrothermal vent metagenome</name>
    <dbReference type="NCBI Taxonomy" id="652676"/>
    <lineage>
        <taxon>unclassified sequences</taxon>
        <taxon>metagenomes</taxon>
        <taxon>ecological metagenomes</taxon>
    </lineage>
</organism>
<evidence type="ECO:0000313" key="3">
    <source>
        <dbReference type="EMBL" id="VAX34113.1"/>
    </source>
</evidence>
<dbReference type="InterPro" id="IPR008964">
    <property type="entry name" value="Invasin/intimin_cell_adhesion"/>
</dbReference>
<dbReference type="InterPro" id="IPR003344">
    <property type="entry name" value="Big_1_dom"/>
</dbReference>
<comment type="similarity">
    <text evidence="1">Belongs to the intimin/invasin family.</text>
</comment>
<dbReference type="InterPro" id="IPR013783">
    <property type="entry name" value="Ig-like_fold"/>
</dbReference>
<feature type="domain" description="Big-1" evidence="2">
    <location>
        <begin position="52"/>
        <end position="142"/>
    </location>
</feature>
<sequence length="656" mass="66367">MYKNMPGKLALNLFLFLLVIALSACGSKSSSLPPSSSGTGTDTGTGATVVGTVSVAATPTSVTVGGTSSIEATVKDSNGANVPDGTDVAFSVSDSSLGAINPVTATTINGVATATLTATGAGTLIITAAAGSVSNTVSVNIQDIVATVSVTATPATVTVGGTSSIKATVLDGNGNNVPDGTEVSFSLSDTSLGAINPQANTYNGVAIATFTAGLTSAGTVTITATTGSVSSTVSVSISGAAAGSIEFSSAVPQVIGIKGTGQTETSTITFLVKDVHGNPVVNGTSVTFTMTGLNGGEYLDPLTTSTVNGEAVTFLHSGYVAGPVMIKASVVDVNGEALSSSSAPISIGGGVPTSRSFTLLTDVINLPFPCLNVADCTANITALVADRFGNYNVLKGTSVSFYTEAGAIDRNVNLDSTGAGSVIFRSQNPMPADVVADAYEAALQTSVSGTWPTVDISNNPRDGWVTILATVMGEESFEDANANGIYDRKEGSTDYEDFTDIGEPFIDKNDNGVRDDGTGSDPFEEYIDVNENGQYDGPNGCWDGPDASSDYTCTTNTGTDREMGRMIFQSIKLMVTEEPVNLAVSPTTFTIADGGSQTFKVIVADTNLNSPSPGTTISVSADGGKLSAHPPSPVPDGLTKSPVMFNFTLSDSNAGD</sequence>
<proteinExistence type="inferred from homology"/>
<dbReference type="Gene3D" id="2.60.40.10">
    <property type="entry name" value="Immunoglobulins"/>
    <property type="match status" value="3"/>
</dbReference>
<feature type="domain" description="Big-1" evidence="2">
    <location>
        <begin position="145"/>
        <end position="238"/>
    </location>
</feature>
<dbReference type="PROSITE" id="PS51127">
    <property type="entry name" value="BIG1"/>
    <property type="match status" value="2"/>
</dbReference>
<dbReference type="SUPFAM" id="SSF49373">
    <property type="entry name" value="Invasin/intimin cell-adhesion fragments"/>
    <property type="match status" value="3"/>
</dbReference>
<dbReference type="AlphaFoldDB" id="A0A3B1DB88"/>
<reference evidence="3" key="1">
    <citation type="submission" date="2018-06" db="EMBL/GenBank/DDBJ databases">
        <authorList>
            <person name="Zhirakovskaya E."/>
        </authorList>
    </citation>
    <scope>NUCLEOTIDE SEQUENCE</scope>
</reference>
<dbReference type="SMART" id="SM00634">
    <property type="entry name" value="BID_1"/>
    <property type="match status" value="2"/>
</dbReference>
<accession>A0A3B1DB88</accession>
<evidence type="ECO:0000259" key="2">
    <source>
        <dbReference type="PROSITE" id="PS51127"/>
    </source>
</evidence>
<dbReference type="PROSITE" id="PS51257">
    <property type="entry name" value="PROKAR_LIPOPROTEIN"/>
    <property type="match status" value="1"/>
</dbReference>